<dbReference type="SUPFAM" id="SSF46548">
    <property type="entry name" value="alpha-helical ferredoxin"/>
    <property type="match status" value="1"/>
</dbReference>
<protein>
    <recommendedName>
        <fullName evidence="10">formate dehydrogenase (coenzyme F420)</fullName>
        <ecNumber evidence="10">1.17.98.3</ecNumber>
    </recommendedName>
</protein>
<dbReference type="GO" id="GO:0043794">
    <property type="term" value="F:formate dehydrogenase (coenzyme F420) activity"/>
    <property type="evidence" value="ECO:0007669"/>
    <property type="project" value="UniProtKB-EC"/>
</dbReference>
<keyword evidence="3" id="KW-0479">Metal-binding</keyword>
<dbReference type="PROSITE" id="PS51379">
    <property type="entry name" value="4FE4S_FER_2"/>
    <property type="match status" value="1"/>
</dbReference>
<dbReference type="GeneID" id="72590026"/>
<dbReference type="RefSeq" id="WP_004032501.1">
    <property type="nucleotide sequence ID" value="NC_009515.1"/>
</dbReference>
<evidence type="ECO:0000256" key="1">
    <source>
        <dbReference type="ARBA" id="ARBA00001947"/>
    </source>
</evidence>
<comment type="cofactor">
    <cofactor evidence="2">
        <name>FAD</name>
        <dbReference type="ChEBI" id="CHEBI:57692"/>
    </cofactor>
</comment>
<reference evidence="12 13" key="1">
    <citation type="journal article" date="2007" name="Proc. Natl. Acad. Sci. U.S.A.">
        <title>Genomic and metabolic adaptations of Methanobrevibacter smithii to the human gut.</title>
        <authorList>
            <person name="Samuel B.S."/>
            <person name="Hansen E.E."/>
            <person name="Manchester J.K."/>
            <person name="Coutinho P.M."/>
            <person name="Henrissat B."/>
            <person name="Fulton R."/>
            <person name="Latreille P."/>
            <person name="Kim K."/>
            <person name="Wilson R.K."/>
            <person name="Gordon J.I."/>
        </authorList>
    </citation>
    <scope>NUCLEOTIDE SEQUENCE [LARGE SCALE GENOMIC DNA]</scope>
    <source>
        <strain evidence="13">ATCC 35061 / DSM 861 / OCM 144 / PS</strain>
    </source>
</reference>
<evidence type="ECO:0000256" key="6">
    <source>
        <dbReference type="ARBA" id="ARBA00023004"/>
    </source>
</evidence>
<evidence type="ECO:0000256" key="5">
    <source>
        <dbReference type="ARBA" id="ARBA00023002"/>
    </source>
</evidence>
<keyword evidence="6" id="KW-0408">Iron</keyword>
<evidence type="ECO:0000313" key="13">
    <source>
        <dbReference type="Proteomes" id="UP000001992"/>
    </source>
</evidence>
<dbReference type="eggNOG" id="arCOG02653">
    <property type="taxonomic scope" value="Archaea"/>
</dbReference>
<proteinExistence type="inferred from homology"/>
<dbReference type="EC" id="1.17.98.3" evidence="10"/>
<gene>
    <name evidence="12" type="ordered locus">Msm_1405</name>
</gene>
<dbReference type="GO" id="GO:0046872">
    <property type="term" value="F:metal ion binding"/>
    <property type="evidence" value="ECO:0007669"/>
    <property type="project" value="UniProtKB-KW"/>
</dbReference>
<dbReference type="GO" id="GO:0052592">
    <property type="term" value="F:oxidoreductase activity, acting on CH or CH2 groups, with an iron-sulfur protein as acceptor"/>
    <property type="evidence" value="ECO:0007669"/>
    <property type="project" value="TreeGrafter"/>
</dbReference>
<comment type="similarity">
    <text evidence="8">Belongs to the FrhB family.</text>
</comment>
<evidence type="ECO:0000256" key="7">
    <source>
        <dbReference type="ARBA" id="ARBA00023014"/>
    </source>
</evidence>
<evidence type="ECO:0000259" key="11">
    <source>
        <dbReference type="PROSITE" id="PS51379"/>
    </source>
</evidence>
<dbReference type="HOGENOM" id="CLU_063409_0_0_2"/>
<comment type="cofactor">
    <cofactor evidence="1">
        <name>Zn(2+)</name>
        <dbReference type="ChEBI" id="CHEBI:29105"/>
    </cofactor>
</comment>
<dbReference type="InterPro" id="IPR007516">
    <property type="entry name" value="Co_F420_Hydgase/DH_bsu_N"/>
</dbReference>
<evidence type="ECO:0000256" key="8">
    <source>
        <dbReference type="ARBA" id="ARBA00038369"/>
    </source>
</evidence>
<dbReference type="STRING" id="420247.Msm_1405"/>
<keyword evidence="13" id="KW-1185">Reference proteome</keyword>
<dbReference type="EnsemblBacteria" id="ABQ87610">
    <property type="protein sequence ID" value="ABQ87610"/>
    <property type="gene ID" value="Msm_1405"/>
</dbReference>
<dbReference type="GO" id="GO:0051536">
    <property type="term" value="F:iron-sulfur cluster binding"/>
    <property type="evidence" value="ECO:0007669"/>
    <property type="project" value="UniProtKB-KW"/>
</dbReference>
<dbReference type="InterPro" id="IPR007525">
    <property type="entry name" value="FrhB_FdhB_C"/>
</dbReference>
<dbReference type="Pfam" id="PF04422">
    <property type="entry name" value="FrhB_FdhB_N"/>
    <property type="match status" value="1"/>
</dbReference>
<evidence type="ECO:0000256" key="3">
    <source>
        <dbReference type="ARBA" id="ARBA00022723"/>
    </source>
</evidence>
<sequence length="401" mass="44177">MAVKNSDMYYAYSNNEGIKEKGEYGGVVTTIMKHLLESNVVDGIVAVKEGFDLYDAVPCLITDPEEVIKTAGSIHCGTVNLASFIYKYLDGCRDMKIAVTCKPCDAMSIRELMKKGKIIEDNVIMIGVNCGGTLPPVPTMQMIRDVYELDPSDVIKEEIAKGKLIMETAEGEKGFGIEDLEEDGMGRRENCQRCDLKIPSNADLALGNWGVIGPLAGKATFVEVFSDKGADILNDVIEADLIAVEEPLEKGIAIRDKINNFMLSASAKKKEADYAGTSGDIIEVFKEYEDEFSKCMKCYGCREACPLCFCDDCCLEAEGPEWVPGGYTPAAPFFHLTRMVHMVDSCTNCGQCTEVCPCEIPVAKVWSTVNNKIRDVYGYLPGFDNGEPIPFTEHKPKDNWK</sequence>
<dbReference type="BioCyc" id="MSMI420247:GHWZ-1442-MONOMER"/>
<keyword evidence="4" id="KW-0862">Zinc</keyword>
<dbReference type="PANTHER" id="PTHR31332">
    <property type="entry name" value="7-HYDROXYMETHYL CHLOROPHYLL A REDUCTASE, CHLOROPLASTIC"/>
    <property type="match status" value="1"/>
</dbReference>
<name>A5UN32_METS3</name>
<dbReference type="PATRIC" id="fig|420247.28.peg.1399"/>
<dbReference type="Pfam" id="PF04432">
    <property type="entry name" value="FrhB_FdhB_C"/>
    <property type="match status" value="1"/>
</dbReference>
<dbReference type="EMBL" id="CP000678">
    <property type="protein sequence ID" value="ABQ87610.1"/>
    <property type="molecule type" value="Genomic_DNA"/>
</dbReference>
<dbReference type="InterPro" id="IPR017896">
    <property type="entry name" value="4Fe4S_Fe-S-bd"/>
</dbReference>
<dbReference type="PANTHER" id="PTHR31332:SF6">
    <property type="entry name" value="FORMATE DEHYDROGENASE SUBUNIT BETA"/>
    <property type="match status" value="1"/>
</dbReference>
<evidence type="ECO:0000256" key="2">
    <source>
        <dbReference type="ARBA" id="ARBA00001974"/>
    </source>
</evidence>
<organism evidence="12 13">
    <name type="scientific">Methanobrevibacter smithii (strain ATCC 35061 / DSM 861 / OCM 144 / PS)</name>
    <dbReference type="NCBI Taxonomy" id="420247"/>
    <lineage>
        <taxon>Archaea</taxon>
        <taxon>Methanobacteriati</taxon>
        <taxon>Methanobacteriota</taxon>
        <taxon>Methanomada group</taxon>
        <taxon>Methanobacteria</taxon>
        <taxon>Methanobacteriales</taxon>
        <taxon>Methanobacteriaceae</taxon>
        <taxon>Methanobrevibacter</taxon>
    </lineage>
</organism>
<evidence type="ECO:0000313" key="12">
    <source>
        <dbReference type="EMBL" id="ABQ87610.1"/>
    </source>
</evidence>
<dbReference type="AlphaFoldDB" id="A5UN32"/>
<keyword evidence="5" id="KW-0560">Oxidoreductase</keyword>
<dbReference type="PROSITE" id="PS00198">
    <property type="entry name" value="4FE4S_FER_1"/>
    <property type="match status" value="2"/>
</dbReference>
<evidence type="ECO:0000256" key="9">
    <source>
        <dbReference type="ARBA" id="ARBA00047971"/>
    </source>
</evidence>
<evidence type="ECO:0000256" key="4">
    <source>
        <dbReference type="ARBA" id="ARBA00022833"/>
    </source>
</evidence>
<dbReference type="InterPro" id="IPR017900">
    <property type="entry name" value="4Fe4S_Fe_S_CS"/>
</dbReference>
<dbReference type="InterPro" id="IPR045220">
    <property type="entry name" value="FRHB/FDHB/HCAR-like"/>
</dbReference>
<feature type="domain" description="4Fe-4S ferredoxin-type" evidence="11">
    <location>
        <begin position="337"/>
        <end position="366"/>
    </location>
</feature>
<dbReference type="Proteomes" id="UP000001992">
    <property type="component" value="Chromosome"/>
</dbReference>
<evidence type="ECO:0000256" key="10">
    <source>
        <dbReference type="ARBA" id="ARBA00049724"/>
    </source>
</evidence>
<dbReference type="InterPro" id="IPR009051">
    <property type="entry name" value="Helical_ferredxn"/>
</dbReference>
<comment type="catalytic activity">
    <reaction evidence="9">
        <text>oxidized coenzyme F420-(gamma-L-Glu)(n) + formate + 2 H(+) = reduced coenzyme F420-(gamma-L-Glu)(n) + CO2</text>
        <dbReference type="Rhea" id="RHEA:42764"/>
        <dbReference type="Rhea" id="RHEA-COMP:12939"/>
        <dbReference type="Rhea" id="RHEA-COMP:14378"/>
        <dbReference type="ChEBI" id="CHEBI:15378"/>
        <dbReference type="ChEBI" id="CHEBI:15740"/>
        <dbReference type="ChEBI" id="CHEBI:16526"/>
        <dbReference type="ChEBI" id="CHEBI:133980"/>
        <dbReference type="ChEBI" id="CHEBI:139511"/>
        <dbReference type="EC" id="1.17.98.3"/>
    </reaction>
</comment>
<accession>A5UN32</accession>
<dbReference type="KEGG" id="msi:Msm_1405"/>
<dbReference type="Gene3D" id="1.10.1060.10">
    <property type="entry name" value="Alpha-helical ferredoxin"/>
    <property type="match status" value="1"/>
</dbReference>
<keyword evidence="7" id="KW-0411">Iron-sulfur</keyword>